<comment type="caution">
    <text evidence="1">The sequence shown here is derived from an EMBL/GenBank/DDBJ whole genome shotgun (WGS) entry which is preliminary data.</text>
</comment>
<keyword evidence="2" id="KW-1185">Reference proteome</keyword>
<reference evidence="1" key="1">
    <citation type="submission" date="2018-03" db="EMBL/GenBank/DDBJ databases">
        <authorList>
            <person name="Guldener U."/>
        </authorList>
    </citation>
    <scope>NUCLEOTIDE SEQUENCE</scope>
</reference>
<sequence>MEIIRKIIEVGAGLVKDAAAEQVASERQSQIMSALVNIQNTLQQLQVAQEESTKIECISPSSTEISTWKSGFPIAVKCNNTVDIASYLQTFSNKGQAGAAYHIQNIFNLLTGQGLGSGINQEITPLLQFWHQQSYVKMFAPVD</sequence>
<evidence type="ECO:0000313" key="2">
    <source>
        <dbReference type="Proteomes" id="UP001187734"/>
    </source>
</evidence>
<gene>
    <name evidence="1" type="ORF">FTOL_12640</name>
</gene>
<proteinExistence type="predicted"/>
<evidence type="ECO:0000313" key="1">
    <source>
        <dbReference type="EMBL" id="SPJ88746.1"/>
    </source>
</evidence>
<dbReference type="AlphaFoldDB" id="A0AAE8MLC2"/>
<dbReference type="EMBL" id="ONZP01000626">
    <property type="protein sequence ID" value="SPJ88746.1"/>
    <property type="molecule type" value="Genomic_DNA"/>
</dbReference>
<accession>A0AAE8MLC2</accession>
<organism evidence="1 2">
    <name type="scientific">Fusarium torulosum</name>
    <dbReference type="NCBI Taxonomy" id="33205"/>
    <lineage>
        <taxon>Eukaryota</taxon>
        <taxon>Fungi</taxon>
        <taxon>Dikarya</taxon>
        <taxon>Ascomycota</taxon>
        <taxon>Pezizomycotina</taxon>
        <taxon>Sordariomycetes</taxon>
        <taxon>Hypocreomycetidae</taxon>
        <taxon>Hypocreales</taxon>
        <taxon>Nectriaceae</taxon>
        <taxon>Fusarium</taxon>
    </lineage>
</organism>
<name>A0AAE8MLC2_9HYPO</name>
<dbReference type="Proteomes" id="UP001187734">
    <property type="component" value="Unassembled WGS sequence"/>
</dbReference>
<protein>
    <submittedName>
        <fullName evidence="1">Uncharacterized protein</fullName>
    </submittedName>
</protein>